<feature type="repeat" description="WD" evidence="1">
    <location>
        <begin position="311"/>
        <end position="346"/>
    </location>
</feature>
<protein>
    <submittedName>
        <fullName evidence="2">OLC1v1018607C3</fullName>
    </submittedName>
</protein>
<organism evidence="2 3">
    <name type="scientific">Oldenlandia corymbosa var. corymbosa</name>
    <dbReference type="NCBI Taxonomy" id="529605"/>
    <lineage>
        <taxon>Eukaryota</taxon>
        <taxon>Viridiplantae</taxon>
        <taxon>Streptophyta</taxon>
        <taxon>Embryophyta</taxon>
        <taxon>Tracheophyta</taxon>
        <taxon>Spermatophyta</taxon>
        <taxon>Magnoliopsida</taxon>
        <taxon>eudicotyledons</taxon>
        <taxon>Gunneridae</taxon>
        <taxon>Pentapetalae</taxon>
        <taxon>asterids</taxon>
        <taxon>lamiids</taxon>
        <taxon>Gentianales</taxon>
        <taxon>Rubiaceae</taxon>
        <taxon>Rubioideae</taxon>
        <taxon>Spermacoceae</taxon>
        <taxon>Hedyotis-Oldenlandia complex</taxon>
        <taxon>Oldenlandia</taxon>
    </lineage>
</organism>
<evidence type="ECO:0000313" key="3">
    <source>
        <dbReference type="Proteomes" id="UP001161247"/>
    </source>
</evidence>
<dbReference type="PROSITE" id="PS50082">
    <property type="entry name" value="WD_REPEATS_2"/>
    <property type="match status" value="1"/>
</dbReference>
<dbReference type="FunFam" id="2.130.10.10:FF:000637">
    <property type="entry name" value="WD-40 repeat family protein"/>
    <property type="match status" value="1"/>
</dbReference>
<dbReference type="Gene3D" id="2.130.10.10">
    <property type="entry name" value="YVTN repeat-like/Quinoprotein amine dehydrogenase"/>
    <property type="match status" value="1"/>
</dbReference>
<dbReference type="SUPFAM" id="SSF50978">
    <property type="entry name" value="WD40 repeat-like"/>
    <property type="match status" value="1"/>
</dbReference>
<dbReference type="InterPro" id="IPR015943">
    <property type="entry name" value="WD40/YVTN_repeat-like_dom_sf"/>
</dbReference>
<name>A0AAV1EC40_OLDCO</name>
<dbReference type="EMBL" id="OX459126">
    <property type="protein sequence ID" value="CAI9117255.1"/>
    <property type="molecule type" value="Genomic_DNA"/>
</dbReference>
<accession>A0AAV1EC40</accession>
<dbReference type="InterPro" id="IPR036322">
    <property type="entry name" value="WD40_repeat_dom_sf"/>
</dbReference>
<dbReference type="AlphaFoldDB" id="A0AAV1EC40"/>
<reference evidence="2" key="1">
    <citation type="submission" date="2023-03" db="EMBL/GenBank/DDBJ databases">
        <authorList>
            <person name="Julca I."/>
        </authorList>
    </citation>
    <scope>NUCLEOTIDE SEQUENCE</scope>
</reference>
<sequence length="443" mass="50458">MADNPQRVEDYMEEDGEDDVDSIVEFDGEVNDDTLDVNLDEYDMLTKVTDTSAAQARKGKDIQGIPWSRLNITRDDYRATRILQYQNYENVPASGETADKEWKPTEKGGEYYEFFYNSRVVKPTILHFQLRNLVWATSKHDVYLISNYSILHWSSMLHKLSEVLNFSGHIVPTEKHAGNLLEGFSQTQISTMAVWDRFLVAGGFQGEIICKCLDKPGVSFCTRVSYDDNAITNALEMYESISGERYFMASNNDCSIRVFNMERYELIHHYQFPWPVNHTSLSPDRRLLTVVGDDSDGLLVDAHNGKTVASVVGHLDYSFASAWHPEGHTFATGNQDKTCRVWDVRNLSKPVAVLKGNMGAVRSIRFSSDGQFLVVAEPADFVHIYDSKADYKKQQEIDFFGEISGVSLSPDDESLFVGVWDRTYASLLQCNKRRQYGYLDSFM</sequence>
<evidence type="ECO:0000256" key="1">
    <source>
        <dbReference type="PROSITE-ProRule" id="PRU00221"/>
    </source>
</evidence>
<dbReference type="PANTHER" id="PTHR43991">
    <property type="entry name" value="WD REPEAT PROTEIN (AFU_ORTHOLOGUE AFUA_8G05640)-RELATED"/>
    <property type="match status" value="1"/>
</dbReference>
<gene>
    <name evidence="2" type="ORF">OLC1_LOCUS23347</name>
</gene>
<keyword evidence="3" id="KW-1185">Reference proteome</keyword>
<dbReference type="PROSITE" id="PS50294">
    <property type="entry name" value="WD_REPEATS_REGION"/>
    <property type="match status" value="1"/>
</dbReference>
<dbReference type="InterPro" id="IPR001680">
    <property type="entry name" value="WD40_rpt"/>
</dbReference>
<dbReference type="Pfam" id="PF00400">
    <property type="entry name" value="WD40"/>
    <property type="match status" value="2"/>
</dbReference>
<dbReference type="SMART" id="SM00320">
    <property type="entry name" value="WD40"/>
    <property type="match status" value="4"/>
</dbReference>
<evidence type="ECO:0000313" key="2">
    <source>
        <dbReference type="EMBL" id="CAI9117255.1"/>
    </source>
</evidence>
<keyword evidence="1" id="KW-0853">WD repeat</keyword>
<dbReference type="Proteomes" id="UP001161247">
    <property type="component" value="Chromosome 9"/>
</dbReference>
<dbReference type="PANTHER" id="PTHR43991:SF21">
    <property type="entry name" value="GAMYB-BINDING PROTEIN"/>
    <property type="match status" value="1"/>
</dbReference>
<proteinExistence type="predicted"/>